<proteinExistence type="predicted"/>
<dbReference type="InterPro" id="IPR025393">
    <property type="entry name" value="DUF4301"/>
</dbReference>
<dbReference type="SUPFAM" id="SSF53448">
    <property type="entry name" value="Nucleotide-diphospho-sugar transferases"/>
    <property type="match status" value="1"/>
</dbReference>
<reference evidence="2" key="1">
    <citation type="submission" date="2015-08" db="EMBL/GenBank/DDBJ databases">
        <title>Candidatus Bacteriodes Periocalifornicus.</title>
        <authorList>
            <person name="McLean J.S."/>
            <person name="Kelley S."/>
        </authorList>
    </citation>
    <scope>NUCLEOTIDE SEQUENCE [LARGE SCALE GENOMIC DNA]</scope>
    <source>
        <strain evidence="2">12B</strain>
    </source>
</reference>
<protein>
    <recommendedName>
        <fullName evidence="1">DUF4301 domain-containing protein</fullName>
    </recommendedName>
</protein>
<sequence>MDSRLTDGDREQIRTHGLTVEAVEEQLIRFEQGYPRTQITQAVRGEGCIRQVADEEMERYIALYDGFAGTSVKFVPASGAATRMFKPLYDYLRNPEPDVNPFEESLKFYPFGQALGMSFLRQGVVLATLEARNDYSTIIHRLLDPGELGYGKLPKLLIPFHRTVDGGVRTALEEHLVEGAQYARGHDGVAHMVFTVSPQHKSLAHQQFERVRSMYESTLHVQYDVRWTTQNPSTDTIAVNLDRSPYRDAQGKLVFRPAGHGALLENLEGLDQDLIFIKNVDNVAPDRLKPETVRYKKTLAGILLKLRSEIYAHLARLDEGGMSEEEYEAIQEFCRRELSYRLPTGIKEVPLETRINYLKQKLNRPLRVCGVVINEGEPGGGPFWVRERDGSESMQIVETSQLDLEDARVQDIIEKQKYFNPVDIVCCIKDYKGRKFSLQRYVNRNTGFIAKKSIDGTPILALELPGLWNGAMANWNTVFVEVPPITFTPVKEVTDLIRPEHQAESMPYDV</sequence>
<evidence type="ECO:0000259" key="1">
    <source>
        <dbReference type="Pfam" id="PF14134"/>
    </source>
</evidence>
<organism evidence="2 3">
    <name type="scientific">Candidatus [Bacteroides] periocalifornicus</name>
    <dbReference type="NCBI Taxonomy" id="1702214"/>
    <lineage>
        <taxon>Bacteria</taxon>
        <taxon>Pseudomonadati</taxon>
        <taxon>Bacteroidota</taxon>
    </lineage>
</organism>
<gene>
    <name evidence="2" type="ORF">AL399_06105</name>
</gene>
<name>A0A0Q4B7B6_9BACT</name>
<evidence type="ECO:0000313" key="2">
    <source>
        <dbReference type="EMBL" id="KQM08660.1"/>
    </source>
</evidence>
<dbReference type="Pfam" id="PF14134">
    <property type="entry name" value="DUF4301"/>
    <property type="match status" value="1"/>
</dbReference>
<accession>A0A0Q4B7B6</accession>
<evidence type="ECO:0000313" key="3">
    <source>
        <dbReference type="Proteomes" id="UP000054172"/>
    </source>
</evidence>
<keyword evidence="3" id="KW-1185">Reference proteome</keyword>
<dbReference type="Proteomes" id="UP000054172">
    <property type="component" value="Unassembled WGS sequence"/>
</dbReference>
<feature type="domain" description="DUF4301" evidence="1">
    <location>
        <begin position="8"/>
        <end position="502"/>
    </location>
</feature>
<comment type="caution">
    <text evidence="2">The sequence shown here is derived from an EMBL/GenBank/DDBJ whole genome shotgun (WGS) entry which is preliminary data.</text>
</comment>
<dbReference type="PATRIC" id="fig|1702214.3.peg.495"/>
<dbReference type="STRING" id="1702214.AL399_06105"/>
<dbReference type="EMBL" id="LIIK01000027">
    <property type="protein sequence ID" value="KQM08660.1"/>
    <property type="molecule type" value="Genomic_DNA"/>
</dbReference>
<dbReference type="InterPro" id="IPR029044">
    <property type="entry name" value="Nucleotide-diphossugar_trans"/>
</dbReference>
<dbReference type="AlphaFoldDB" id="A0A0Q4B7B6"/>